<proteinExistence type="predicted"/>
<gene>
    <name evidence="2" type="ORF">GALL_507000</name>
</gene>
<dbReference type="AlphaFoldDB" id="A0A1J5PAH2"/>
<feature type="compositionally biased region" description="Basic and acidic residues" evidence="1">
    <location>
        <begin position="1"/>
        <end position="16"/>
    </location>
</feature>
<evidence type="ECO:0000313" key="2">
    <source>
        <dbReference type="EMBL" id="OIQ67720.1"/>
    </source>
</evidence>
<accession>A0A1J5PAH2</accession>
<protein>
    <submittedName>
        <fullName evidence="2">Uncharacterized protein</fullName>
    </submittedName>
</protein>
<organism evidence="2">
    <name type="scientific">mine drainage metagenome</name>
    <dbReference type="NCBI Taxonomy" id="410659"/>
    <lineage>
        <taxon>unclassified sequences</taxon>
        <taxon>metagenomes</taxon>
        <taxon>ecological metagenomes</taxon>
    </lineage>
</organism>
<feature type="region of interest" description="Disordered" evidence="1">
    <location>
        <begin position="1"/>
        <end position="31"/>
    </location>
</feature>
<evidence type="ECO:0000256" key="1">
    <source>
        <dbReference type="SAM" id="MobiDB-lite"/>
    </source>
</evidence>
<sequence>MIDRLIDHDDGERHAGIDGAGGDAGQDLIGE</sequence>
<reference evidence="2" key="1">
    <citation type="submission" date="2016-10" db="EMBL/GenBank/DDBJ databases">
        <title>Sequence of Gallionella enrichment culture.</title>
        <authorList>
            <person name="Poehlein A."/>
            <person name="Muehling M."/>
            <person name="Daniel R."/>
        </authorList>
    </citation>
    <scope>NUCLEOTIDE SEQUENCE</scope>
</reference>
<name>A0A1J5PAH2_9ZZZZ</name>
<dbReference type="EMBL" id="MLJW01005748">
    <property type="protein sequence ID" value="OIQ67720.1"/>
    <property type="molecule type" value="Genomic_DNA"/>
</dbReference>
<comment type="caution">
    <text evidence="2">The sequence shown here is derived from an EMBL/GenBank/DDBJ whole genome shotgun (WGS) entry which is preliminary data.</text>
</comment>